<reference evidence="2 3" key="1">
    <citation type="journal article" date="2012" name="Science">
        <title>The Paleozoic origin of enzymatic lignin decomposition reconstructed from 31 fungal genomes.</title>
        <authorList>
            <person name="Floudas D."/>
            <person name="Binder M."/>
            <person name="Riley R."/>
            <person name="Barry K."/>
            <person name="Blanchette R.A."/>
            <person name="Henrissat B."/>
            <person name="Martinez A.T."/>
            <person name="Otillar R."/>
            <person name="Spatafora J.W."/>
            <person name="Yadav J.S."/>
            <person name="Aerts A."/>
            <person name="Benoit I."/>
            <person name="Boyd A."/>
            <person name="Carlson A."/>
            <person name="Copeland A."/>
            <person name="Coutinho P.M."/>
            <person name="de Vries R.P."/>
            <person name="Ferreira P."/>
            <person name="Findley K."/>
            <person name="Foster B."/>
            <person name="Gaskell J."/>
            <person name="Glotzer D."/>
            <person name="Gorecki P."/>
            <person name="Heitman J."/>
            <person name="Hesse C."/>
            <person name="Hori C."/>
            <person name="Igarashi K."/>
            <person name="Jurgens J.A."/>
            <person name="Kallen N."/>
            <person name="Kersten P."/>
            <person name="Kohler A."/>
            <person name="Kuees U."/>
            <person name="Kumar T.K.A."/>
            <person name="Kuo A."/>
            <person name="LaButti K."/>
            <person name="Larrondo L.F."/>
            <person name="Lindquist E."/>
            <person name="Ling A."/>
            <person name="Lombard V."/>
            <person name="Lucas S."/>
            <person name="Lundell T."/>
            <person name="Martin R."/>
            <person name="McLaughlin D.J."/>
            <person name="Morgenstern I."/>
            <person name="Morin E."/>
            <person name="Murat C."/>
            <person name="Nagy L.G."/>
            <person name="Nolan M."/>
            <person name="Ohm R.A."/>
            <person name="Patyshakuliyeva A."/>
            <person name="Rokas A."/>
            <person name="Ruiz-Duenas F.J."/>
            <person name="Sabat G."/>
            <person name="Salamov A."/>
            <person name="Samejima M."/>
            <person name="Schmutz J."/>
            <person name="Slot J.C."/>
            <person name="St John F."/>
            <person name="Stenlid J."/>
            <person name="Sun H."/>
            <person name="Sun S."/>
            <person name="Syed K."/>
            <person name="Tsang A."/>
            <person name="Wiebenga A."/>
            <person name="Young D."/>
            <person name="Pisabarro A."/>
            <person name="Eastwood D.C."/>
            <person name="Martin F."/>
            <person name="Cullen D."/>
            <person name="Grigoriev I.V."/>
            <person name="Hibbett D.S."/>
        </authorList>
    </citation>
    <scope>NUCLEOTIDE SEQUENCE [LARGE SCALE GENOMIC DNA]</scope>
    <source>
        <strain evidence="2 3">DJM-731 SS1</strain>
    </source>
</reference>
<name>M5FNP2_DACPD</name>
<organism evidence="2 3">
    <name type="scientific">Dacryopinax primogenitus (strain DJM 731)</name>
    <name type="common">Brown rot fungus</name>
    <dbReference type="NCBI Taxonomy" id="1858805"/>
    <lineage>
        <taxon>Eukaryota</taxon>
        <taxon>Fungi</taxon>
        <taxon>Dikarya</taxon>
        <taxon>Basidiomycota</taxon>
        <taxon>Agaricomycotina</taxon>
        <taxon>Dacrymycetes</taxon>
        <taxon>Dacrymycetales</taxon>
        <taxon>Dacrymycetaceae</taxon>
        <taxon>Dacryopinax</taxon>
    </lineage>
</organism>
<sequence>MTHPILVPRPVEEGPFDPTEDGFKLYLPMDQLYDEMVTLSHYRYGREMTPFPAFKHHSHPYLVMVAAHIHFQENRDQMSLSQERHFNVVKNCLMRWDKKARGVPAALKPKRSVDGDGPVFDAYGRAFRAEPGRQVDPSTAAAEESVSSNSTVWGEEGKARRADEVLWPDDEVEEEENEDDVWSPSNECSGGVQRRGKRARASSTSRAQSPPPPSSRVTRLAAAANQQTQVQSAPRTTRSQAAAQVAQQFLEQDLTPEGDGEPPKKRGRPNERSLKEGQSTGNRAAKRRRPRKDVDLAIHRGAMSRSTKQIVVPGAPSTRINAFARTKGSNAIGTRPLTHTRLTAADTLLFLDAVHTDQVQARMRDAEGSIDWSGGSITDEDSEDDDLRSPSNKAPMMAMPAAYVEEWRKRVK</sequence>
<evidence type="ECO:0000256" key="1">
    <source>
        <dbReference type="SAM" id="MobiDB-lite"/>
    </source>
</evidence>
<dbReference type="Proteomes" id="UP000030653">
    <property type="component" value="Unassembled WGS sequence"/>
</dbReference>
<proteinExistence type="predicted"/>
<feature type="compositionally biased region" description="Polar residues" evidence="1">
    <location>
        <begin position="224"/>
        <end position="250"/>
    </location>
</feature>
<dbReference type="HOGENOM" id="CLU_667347_0_0_1"/>
<dbReference type="AlphaFoldDB" id="M5FNP2"/>
<feature type="region of interest" description="Disordered" evidence="1">
    <location>
        <begin position="130"/>
        <end position="308"/>
    </location>
</feature>
<accession>M5FNP2</accession>
<dbReference type="EMBL" id="JH795875">
    <property type="protein sequence ID" value="EJT97755.1"/>
    <property type="molecule type" value="Genomic_DNA"/>
</dbReference>
<evidence type="ECO:0000313" key="2">
    <source>
        <dbReference type="EMBL" id="EJT97755.1"/>
    </source>
</evidence>
<feature type="compositionally biased region" description="Basic and acidic residues" evidence="1">
    <location>
        <begin position="155"/>
        <end position="164"/>
    </location>
</feature>
<keyword evidence="3" id="KW-1185">Reference proteome</keyword>
<protein>
    <submittedName>
        <fullName evidence="2">Uncharacterized protein</fullName>
    </submittedName>
</protein>
<feature type="compositionally biased region" description="Basic and acidic residues" evidence="1">
    <location>
        <begin position="261"/>
        <end position="275"/>
    </location>
</feature>
<feature type="compositionally biased region" description="Acidic residues" evidence="1">
    <location>
        <begin position="166"/>
        <end position="181"/>
    </location>
</feature>
<dbReference type="GeneID" id="63685765"/>
<feature type="region of interest" description="Disordered" evidence="1">
    <location>
        <begin position="369"/>
        <end position="397"/>
    </location>
</feature>
<evidence type="ECO:0000313" key="3">
    <source>
        <dbReference type="Proteomes" id="UP000030653"/>
    </source>
</evidence>
<dbReference type="RefSeq" id="XP_040624653.1">
    <property type="nucleotide sequence ID" value="XM_040770703.1"/>
</dbReference>
<gene>
    <name evidence="2" type="ORF">DACRYDRAFT_119002</name>
</gene>